<dbReference type="AlphaFoldDB" id="A0A6A6DDH8"/>
<evidence type="ECO:0000313" key="3">
    <source>
        <dbReference type="EMBL" id="KAF2177043.1"/>
    </source>
</evidence>
<keyword evidence="4" id="KW-1185">Reference proteome</keyword>
<dbReference type="PANTHER" id="PTHR12794:SF0">
    <property type="entry name" value="GEM-ASSOCIATED PROTEIN 2"/>
    <property type="match status" value="1"/>
</dbReference>
<dbReference type="PANTHER" id="PTHR12794">
    <property type="entry name" value="GEMIN2"/>
    <property type="match status" value="1"/>
</dbReference>
<dbReference type="GO" id="GO:0032797">
    <property type="term" value="C:SMN complex"/>
    <property type="evidence" value="ECO:0007669"/>
    <property type="project" value="TreeGrafter"/>
</dbReference>
<evidence type="ECO:0000313" key="4">
    <source>
        <dbReference type="Proteomes" id="UP000800200"/>
    </source>
</evidence>
<feature type="compositionally biased region" description="Acidic residues" evidence="2">
    <location>
        <begin position="352"/>
        <end position="373"/>
    </location>
</feature>
<dbReference type="GO" id="GO:0005634">
    <property type="term" value="C:nucleus"/>
    <property type="evidence" value="ECO:0007669"/>
    <property type="project" value="TreeGrafter"/>
</dbReference>
<protein>
    <submittedName>
        <fullName evidence="3">Uncharacterized protein</fullName>
    </submittedName>
</protein>
<feature type="compositionally biased region" description="Low complexity" evidence="2">
    <location>
        <begin position="403"/>
        <end position="415"/>
    </location>
</feature>
<evidence type="ECO:0000256" key="2">
    <source>
        <dbReference type="SAM" id="MobiDB-lite"/>
    </source>
</evidence>
<dbReference type="InterPro" id="IPR035426">
    <property type="entry name" value="Gemin2/Brr1"/>
</dbReference>
<dbReference type="Pfam" id="PF04938">
    <property type="entry name" value="SIP1"/>
    <property type="match status" value="1"/>
</dbReference>
<gene>
    <name evidence="3" type="ORF">K469DRAFT_810598</name>
</gene>
<name>A0A6A6DDH8_9PEZI</name>
<dbReference type="OrthoDB" id="428895at2759"/>
<feature type="region of interest" description="Disordered" evidence="2">
    <location>
        <begin position="401"/>
        <end position="446"/>
    </location>
</feature>
<sequence length="512" mass="57765">MSRSGVNKAVTCDGAMYNKLTRPDDFPSILPAASPEDGNSTPKPLAESTKRKLSDIDTDDLAIGENRQNKRSKYNGTSNKTNRSEDLIIGQRKVSNIRRPMNMTFGMQHQFPGLDDDEEVSDESTKNAFAYLRSVRSEASAIPKLLVAPTPEVPDGEFNESIYNDGRGDMRAFYKDGAYIARTIGPTLNTSRKYISDSSSEPDPQDAYYGQLLRRYTALRETIAKASPADLIERMNTHPSQCTDTKPPLTRREWLHTLDREFPTPAQVYQLDDRHTFRGLRYCMESLDRFEYITKQKSCWIWTLLAKAGEAGILDHTKIGSIRELGLKARELSDKFRRRTEEDNAAQPESDFGNEEDIVDWEVEDGEGVESDDSMSTSEGGQDRDVPEEYDTLEQARARLRRNTSSLSSLSASPSPGRKPRHNGRCINIASPHSPSPPRKPLLSRAEAEYQRQKIRENELNVPKAEGLKGAIIEDAYIPDLNTRVTIDMILTVVAECYGQKDLLRFREIWGV</sequence>
<feature type="region of interest" description="Disordered" evidence="2">
    <location>
        <begin position="338"/>
        <end position="389"/>
    </location>
</feature>
<dbReference type="Proteomes" id="UP000800200">
    <property type="component" value="Unassembled WGS sequence"/>
</dbReference>
<comment type="similarity">
    <text evidence="1">Belongs to the gemin-2 family.</text>
</comment>
<organism evidence="3 4">
    <name type="scientific">Zopfia rhizophila CBS 207.26</name>
    <dbReference type="NCBI Taxonomy" id="1314779"/>
    <lineage>
        <taxon>Eukaryota</taxon>
        <taxon>Fungi</taxon>
        <taxon>Dikarya</taxon>
        <taxon>Ascomycota</taxon>
        <taxon>Pezizomycotina</taxon>
        <taxon>Dothideomycetes</taxon>
        <taxon>Dothideomycetes incertae sedis</taxon>
        <taxon>Zopfiaceae</taxon>
        <taxon>Zopfia</taxon>
    </lineage>
</organism>
<dbReference type="EMBL" id="ML994696">
    <property type="protein sequence ID" value="KAF2177043.1"/>
    <property type="molecule type" value="Genomic_DNA"/>
</dbReference>
<dbReference type="GO" id="GO:0000387">
    <property type="term" value="P:spliceosomal snRNP assembly"/>
    <property type="evidence" value="ECO:0007669"/>
    <property type="project" value="InterPro"/>
</dbReference>
<dbReference type="Gene3D" id="1.20.58.1070">
    <property type="match status" value="1"/>
</dbReference>
<feature type="region of interest" description="Disordered" evidence="2">
    <location>
        <begin position="1"/>
        <end position="86"/>
    </location>
</feature>
<accession>A0A6A6DDH8</accession>
<evidence type="ECO:0000256" key="1">
    <source>
        <dbReference type="ARBA" id="ARBA00025758"/>
    </source>
</evidence>
<proteinExistence type="inferred from homology"/>
<reference evidence="3" key="1">
    <citation type="journal article" date="2020" name="Stud. Mycol.">
        <title>101 Dothideomycetes genomes: a test case for predicting lifestyles and emergence of pathogens.</title>
        <authorList>
            <person name="Haridas S."/>
            <person name="Albert R."/>
            <person name="Binder M."/>
            <person name="Bloem J."/>
            <person name="Labutti K."/>
            <person name="Salamov A."/>
            <person name="Andreopoulos B."/>
            <person name="Baker S."/>
            <person name="Barry K."/>
            <person name="Bills G."/>
            <person name="Bluhm B."/>
            <person name="Cannon C."/>
            <person name="Castanera R."/>
            <person name="Culley D."/>
            <person name="Daum C."/>
            <person name="Ezra D."/>
            <person name="Gonzalez J."/>
            <person name="Henrissat B."/>
            <person name="Kuo A."/>
            <person name="Liang C."/>
            <person name="Lipzen A."/>
            <person name="Lutzoni F."/>
            <person name="Magnuson J."/>
            <person name="Mondo S."/>
            <person name="Nolan M."/>
            <person name="Ohm R."/>
            <person name="Pangilinan J."/>
            <person name="Park H.-J."/>
            <person name="Ramirez L."/>
            <person name="Alfaro M."/>
            <person name="Sun H."/>
            <person name="Tritt A."/>
            <person name="Yoshinaga Y."/>
            <person name="Zwiers L.-H."/>
            <person name="Turgeon B."/>
            <person name="Goodwin S."/>
            <person name="Spatafora J."/>
            <person name="Crous P."/>
            <person name="Grigoriev I."/>
        </authorList>
    </citation>
    <scope>NUCLEOTIDE SEQUENCE</scope>
    <source>
        <strain evidence="3">CBS 207.26</strain>
    </source>
</reference>